<organism evidence="9 10">
    <name type="scientific">Sphingorhabdus profundilacus</name>
    <dbReference type="NCBI Taxonomy" id="2509718"/>
    <lineage>
        <taxon>Bacteria</taxon>
        <taxon>Pseudomonadati</taxon>
        <taxon>Pseudomonadota</taxon>
        <taxon>Alphaproteobacteria</taxon>
        <taxon>Sphingomonadales</taxon>
        <taxon>Sphingomonadaceae</taxon>
        <taxon>Sphingorhabdus</taxon>
    </lineage>
</organism>
<evidence type="ECO:0000259" key="8">
    <source>
        <dbReference type="Pfam" id="PF07715"/>
    </source>
</evidence>
<evidence type="ECO:0000256" key="5">
    <source>
        <dbReference type="SAM" id="MobiDB-lite"/>
    </source>
</evidence>
<dbReference type="RefSeq" id="WP_160352277.1">
    <property type="nucleotide sequence ID" value="NZ_SDWJ01000001.1"/>
</dbReference>
<proteinExistence type="inferred from homology"/>
<dbReference type="InterPro" id="IPR037066">
    <property type="entry name" value="Plug_dom_sf"/>
</dbReference>
<dbReference type="EMBL" id="SDWJ01000001">
    <property type="protein sequence ID" value="MVZ96275.1"/>
    <property type="molecule type" value="Genomic_DNA"/>
</dbReference>
<reference evidence="9 10" key="1">
    <citation type="submission" date="2019-01" db="EMBL/GenBank/DDBJ databases">
        <title>Sphingorhabdus lacus sp.nov., isolated from an oligotrophic freshwater lake.</title>
        <authorList>
            <person name="Park M."/>
        </authorList>
    </citation>
    <scope>NUCLEOTIDE SEQUENCE [LARGE SCALE GENOMIC DNA]</scope>
    <source>
        <strain evidence="9 10">IMCC26285</strain>
    </source>
</reference>
<accession>A0A6I4M1R9</accession>
<dbReference type="InterPro" id="IPR036942">
    <property type="entry name" value="Beta-barrel_TonB_sf"/>
</dbReference>
<comment type="similarity">
    <text evidence="4">Belongs to the TonB-dependent receptor family.</text>
</comment>
<evidence type="ECO:0000313" key="9">
    <source>
        <dbReference type="EMBL" id="MVZ96275.1"/>
    </source>
</evidence>
<feature type="domain" description="TonB-dependent receptor-like beta-barrel" evidence="7">
    <location>
        <begin position="255"/>
        <end position="743"/>
    </location>
</feature>
<feature type="compositionally biased region" description="Basic and acidic residues" evidence="5">
    <location>
        <begin position="251"/>
        <end position="260"/>
    </location>
</feature>
<dbReference type="OrthoDB" id="5476657at2"/>
<evidence type="ECO:0000256" key="1">
    <source>
        <dbReference type="ARBA" id="ARBA00004442"/>
    </source>
</evidence>
<dbReference type="PANTHER" id="PTHR40980:SF4">
    <property type="entry name" value="TONB-DEPENDENT RECEPTOR-LIKE BETA-BARREL DOMAIN-CONTAINING PROTEIN"/>
    <property type="match status" value="1"/>
</dbReference>
<comment type="caution">
    <text evidence="9">The sequence shown here is derived from an EMBL/GenBank/DDBJ whole genome shotgun (WGS) entry which is preliminary data.</text>
</comment>
<feature type="domain" description="TonB-dependent receptor plug" evidence="8">
    <location>
        <begin position="66"/>
        <end position="168"/>
    </location>
</feature>
<keyword evidence="3" id="KW-0998">Cell outer membrane</keyword>
<keyword evidence="4" id="KW-0798">TonB box</keyword>
<dbReference type="Gene3D" id="2.40.170.20">
    <property type="entry name" value="TonB-dependent receptor, beta-barrel domain"/>
    <property type="match status" value="1"/>
</dbReference>
<feature type="signal peptide" evidence="6">
    <location>
        <begin position="1"/>
        <end position="32"/>
    </location>
</feature>
<dbReference type="AlphaFoldDB" id="A0A6I4M1R9"/>
<evidence type="ECO:0000256" key="2">
    <source>
        <dbReference type="ARBA" id="ARBA00023136"/>
    </source>
</evidence>
<keyword evidence="9" id="KW-0675">Receptor</keyword>
<sequence>MQKRSNTSTNLFKLSMLSGAALLTILPSAVMAQAAPADDDQSRDGEISTSNEIVVQGQITYRNRSEAVEPVLVYDADYFQRFEPLTAGDALKRVPSVTFLSDVIESDGARLRGLEPGYTQILINGEKVPGSNADRSFFLDRIPAELIKQVEIIRSSSARRTGDAVAGTLNIVLRDGYQLEGGYVRMGVLRFDDGEVKPSLGLVYGGALGPGRILIGGNIQGRYNPKLKKSLRFGDSPENNPNFETDDFDNREDQTDTRDGTDYAFNATYDIDGETTDFELSGYYVRTDRIEDERSFEYDDPTALTGPVRTTPVAGNLLTDNANFNSIKQESYSIASKLEQEWSAGVTKLKVGYSRFSDKQDETEFEIDFDRSTPRFTGDLTDLDIVDKELSVGLEHVFKLGADIELAIGGFAQNKDRDTSILSIRDRFNLTAADRAYDQFGRNPEEFARPFGVPLFTPGSLNTIEEDRRDLFAEVEGKSGSLSWVAGVRYETTDFAINDLTVPAASAVQENDYSFLLPSASVKIEVGSGGRITASAARTNRRPRLDFLSPALLEAELGDNDLLGNPALRPETSWGGDLGYEQRLGRTGVIGVNLFYRKIKDLIEVANTGVEGSEGPGTFVLQPRNTGDGEVYGIEFDLSTDLGFLGLPDTGVFGNLSFLDSDITDFGGTRRFNGQSKYVYNAGFIQDIPSAGVAFGATYRKQGGAFDRIVGEEITTTYGADLEIFIEKRFGNRLTIRAVGSNLLNGSKDEVFNKFNTIDEQLDRDFDEFELETEEAGPVFQIMARYAF</sequence>
<feature type="chain" id="PRO_5026293708" evidence="6">
    <location>
        <begin position="33"/>
        <end position="788"/>
    </location>
</feature>
<dbReference type="Proteomes" id="UP000471147">
    <property type="component" value="Unassembled WGS sequence"/>
</dbReference>
<evidence type="ECO:0000259" key="7">
    <source>
        <dbReference type="Pfam" id="PF00593"/>
    </source>
</evidence>
<dbReference type="InterPro" id="IPR012910">
    <property type="entry name" value="Plug_dom"/>
</dbReference>
<dbReference type="PANTHER" id="PTHR40980">
    <property type="entry name" value="PLUG DOMAIN-CONTAINING PROTEIN"/>
    <property type="match status" value="1"/>
</dbReference>
<comment type="subcellular location">
    <subcellularLocation>
        <location evidence="1 4">Cell outer membrane</location>
    </subcellularLocation>
</comment>
<dbReference type="Pfam" id="PF00593">
    <property type="entry name" value="TonB_dep_Rec_b-barrel"/>
    <property type="match status" value="1"/>
</dbReference>
<evidence type="ECO:0000256" key="6">
    <source>
        <dbReference type="SAM" id="SignalP"/>
    </source>
</evidence>
<dbReference type="GO" id="GO:0009279">
    <property type="term" value="C:cell outer membrane"/>
    <property type="evidence" value="ECO:0007669"/>
    <property type="project" value="UniProtKB-SubCell"/>
</dbReference>
<evidence type="ECO:0000313" key="10">
    <source>
        <dbReference type="Proteomes" id="UP000471147"/>
    </source>
</evidence>
<evidence type="ECO:0000256" key="4">
    <source>
        <dbReference type="RuleBase" id="RU003357"/>
    </source>
</evidence>
<keyword evidence="10" id="KW-1185">Reference proteome</keyword>
<evidence type="ECO:0000256" key="3">
    <source>
        <dbReference type="ARBA" id="ARBA00023237"/>
    </source>
</evidence>
<keyword evidence="6" id="KW-0732">Signal</keyword>
<name>A0A6I4M1R9_9SPHN</name>
<gene>
    <name evidence="9" type="ORF">EUU23_00985</name>
</gene>
<keyword evidence="2 4" id="KW-0472">Membrane</keyword>
<dbReference type="Gene3D" id="2.170.130.10">
    <property type="entry name" value="TonB-dependent receptor, plug domain"/>
    <property type="match status" value="1"/>
</dbReference>
<dbReference type="InterPro" id="IPR000531">
    <property type="entry name" value="Beta-barrel_TonB"/>
</dbReference>
<protein>
    <submittedName>
        <fullName evidence="9">TonB-dependent receptor</fullName>
    </submittedName>
</protein>
<dbReference type="SUPFAM" id="SSF56935">
    <property type="entry name" value="Porins"/>
    <property type="match status" value="1"/>
</dbReference>
<dbReference type="Pfam" id="PF07715">
    <property type="entry name" value="Plug"/>
    <property type="match status" value="1"/>
</dbReference>
<feature type="region of interest" description="Disordered" evidence="5">
    <location>
        <begin position="230"/>
        <end position="260"/>
    </location>
</feature>